<reference evidence="1 2" key="1">
    <citation type="submission" date="2020-12" db="EMBL/GenBank/DDBJ databases">
        <title>Comparative genome analysis of fungal antagonists Marinomonas ostreistagni 398 and M. spartinae 468.</title>
        <authorList>
            <person name="Fields J.L."/>
            <person name="Mavrodi O.V."/>
            <person name="Biber P.D."/>
            <person name="Indest K.J."/>
            <person name="Mavrodi D.V."/>
        </authorList>
    </citation>
    <scope>NUCLEOTIDE SEQUENCE [LARGE SCALE GENOMIC DNA]</scope>
    <source>
        <strain evidence="1 2">USM7</strain>
    </source>
</reference>
<evidence type="ECO:0000313" key="1">
    <source>
        <dbReference type="EMBL" id="MBJ7550571.1"/>
    </source>
</evidence>
<name>A0ABS0ZA87_9GAMM</name>
<dbReference type="InterPro" id="IPR030934">
    <property type="entry name" value="Intein_C"/>
</dbReference>
<sequence>MSENVIDQLSQYDITVEEAHNFILKNLDNPSLILETAAELGLTHSMLAEIHGNASSSQVLSYFINNSLNSSALLDIEGPGIFDEDGNALETITIDIPIPENVFDLDVTVNFFGGEFTVSASELDSDGDGELELMTAASEDISQIDFSWEISDNSATLTLAYNDSSDTTLIGIQDEVIG</sequence>
<gene>
    <name evidence="1" type="ORF">JHD44_07760</name>
</gene>
<protein>
    <submittedName>
        <fullName evidence="1">Uncharacterized protein</fullName>
    </submittedName>
</protein>
<organism evidence="1 2">
    <name type="scientific">Marinomonas ostreistagni</name>
    <dbReference type="NCBI Taxonomy" id="359209"/>
    <lineage>
        <taxon>Bacteria</taxon>
        <taxon>Pseudomonadati</taxon>
        <taxon>Pseudomonadota</taxon>
        <taxon>Gammaproteobacteria</taxon>
        <taxon>Oceanospirillales</taxon>
        <taxon>Oceanospirillaceae</taxon>
        <taxon>Marinomonas</taxon>
    </lineage>
</organism>
<dbReference type="NCBIfam" id="TIGR01443">
    <property type="entry name" value="intein_Cterm"/>
    <property type="match status" value="1"/>
</dbReference>
<dbReference type="EMBL" id="JAEMUH010000006">
    <property type="protein sequence ID" value="MBJ7550571.1"/>
    <property type="molecule type" value="Genomic_DNA"/>
</dbReference>
<dbReference type="Proteomes" id="UP000598488">
    <property type="component" value="Unassembled WGS sequence"/>
</dbReference>
<evidence type="ECO:0000313" key="2">
    <source>
        <dbReference type="Proteomes" id="UP000598488"/>
    </source>
</evidence>
<dbReference type="RefSeq" id="WP_199462184.1">
    <property type="nucleotide sequence ID" value="NZ_JAEMUH010000006.1"/>
</dbReference>
<proteinExistence type="predicted"/>
<comment type="caution">
    <text evidence="1">The sequence shown here is derived from an EMBL/GenBank/DDBJ whole genome shotgun (WGS) entry which is preliminary data.</text>
</comment>
<keyword evidence="2" id="KW-1185">Reference proteome</keyword>
<accession>A0ABS0ZA87</accession>